<keyword evidence="2" id="KW-0238">DNA-binding</keyword>
<sequence length="140" mass="16059">MKLSDEQITVFATICAALNDEDDMLKREILTHAGNRWSLNVIYTLGVNGTLRHAELAKAMPGVTQRMLTRTLRSLEREGLISRYDHQRKQPHPRVDYSLTELGKGMLTNMLPLWHWVIDNAALIRDSRTRFDTKEGRSGI</sequence>
<dbReference type="InterPro" id="IPR002577">
    <property type="entry name" value="HTH_HxlR"/>
</dbReference>
<evidence type="ECO:0000256" key="2">
    <source>
        <dbReference type="ARBA" id="ARBA00023125"/>
    </source>
</evidence>
<name>A0A286BZF4_9GAMM</name>
<dbReference type="PROSITE" id="PS51118">
    <property type="entry name" value="HTH_HXLR"/>
    <property type="match status" value="1"/>
</dbReference>
<dbReference type="PANTHER" id="PTHR33204:SF39">
    <property type="entry name" value="TRANSCRIPTIONAL REGULATORY PROTEIN"/>
    <property type="match status" value="1"/>
</dbReference>
<keyword evidence="1" id="KW-0805">Transcription regulation</keyword>
<dbReference type="RefSeq" id="WP_097097329.1">
    <property type="nucleotide sequence ID" value="NZ_OCMY01000001.1"/>
</dbReference>
<reference evidence="6" key="1">
    <citation type="submission" date="2017-09" db="EMBL/GenBank/DDBJ databases">
        <authorList>
            <person name="Varghese N."/>
            <person name="Submissions S."/>
        </authorList>
    </citation>
    <scope>NUCLEOTIDE SEQUENCE [LARGE SCALE GENOMIC DNA]</scope>
    <source>
        <strain evidence="6">JKS000234</strain>
    </source>
</reference>
<dbReference type="InterPro" id="IPR036390">
    <property type="entry name" value="WH_DNA-bd_sf"/>
</dbReference>
<dbReference type="GO" id="GO:0003677">
    <property type="term" value="F:DNA binding"/>
    <property type="evidence" value="ECO:0007669"/>
    <property type="project" value="UniProtKB-KW"/>
</dbReference>
<dbReference type="SUPFAM" id="SSF46785">
    <property type="entry name" value="Winged helix' DNA-binding domain"/>
    <property type="match status" value="1"/>
</dbReference>
<dbReference type="AlphaFoldDB" id="A0A286BZF4"/>
<evidence type="ECO:0000313" key="6">
    <source>
        <dbReference type="Proteomes" id="UP000219271"/>
    </source>
</evidence>
<evidence type="ECO:0000256" key="3">
    <source>
        <dbReference type="ARBA" id="ARBA00023163"/>
    </source>
</evidence>
<evidence type="ECO:0000259" key="4">
    <source>
        <dbReference type="PROSITE" id="PS51118"/>
    </source>
</evidence>
<dbReference type="OrthoDB" id="9807069at2"/>
<keyword evidence="6" id="KW-1185">Reference proteome</keyword>
<evidence type="ECO:0000313" key="5">
    <source>
        <dbReference type="EMBL" id="SOD39532.1"/>
    </source>
</evidence>
<accession>A0A286BZF4</accession>
<dbReference type="Pfam" id="PF01638">
    <property type="entry name" value="HxlR"/>
    <property type="match status" value="1"/>
</dbReference>
<dbReference type="InterPro" id="IPR036388">
    <property type="entry name" value="WH-like_DNA-bd_sf"/>
</dbReference>
<keyword evidence="3" id="KW-0804">Transcription</keyword>
<dbReference type="Gene3D" id="1.10.10.10">
    <property type="entry name" value="Winged helix-like DNA-binding domain superfamily/Winged helix DNA-binding domain"/>
    <property type="match status" value="1"/>
</dbReference>
<feature type="domain" description="HTH hxlR-type" evidence="4">
    <location>
        <begin position="15"/>
        <end position="125"/>
    </location>
</feature>
<proteinExistence type="predicted"/>
<protein>
    <submittedName>
        <fullName evidence="5">Transcriptional regulator, HxlR family</fullName>
    </submittedName>
</protein>
<dbReference type="Proteomes" id="UP000219271">
    <property type="component" value="Unassembled WGS sequence"/>
</dbReference>
<dbReference type="EMBL" id="OCMY01000001">
    <property type="protein sequence ID" value="SOD39532.1"/>
    <property type="molecule type" value="Genomic_DNA"/>
</dbReference>
<evidence type="ECO:0000256" key="1">
    <source>
        <dbReference type="ARBA" id="ARBA00023015"/>
    </source>
</evidence>
<dbReference type="PANTHER" id="PTHR33204">
    <property type="entry name" value="TRANSCRIPTIONAL REGULATOR, MARR FAMILY"/>
    <property type="match status" value="1"/>
</dbReference>
<organism evidence="5 6">
    <name type="scientific">Candidatus Pantoea floridensis</name>
    <dbReference type="NCBI Taxonomy" id="1938870"/>
    <lineage>
        <taxon>Bacteria</taxon>
        <taxon>Pseudomonadati</taxon>
        <taxon>Pseudomonadota</taxon>
        <taxon>Gammaproteobacteria</taxon>
        <taxon>Enterobacterales</taxon>
        <taxon>Erwiniaceae</taxon>
        <taxon>Pantoea</taxon>
    </lineage>
</organism>
<gene>
    <name evidence="5" type="ORF">SAMN06273570_3982</name>
</gene>